<proteinExistence type="predicted"/>
<dbReference type="EMBL" id="WIKE01000008">
    <property type="protein sequence ID" value="MQQ64310.1"/>
    <property type="molecule type" value="Genomic_DNA"/>
</dbReference>
<protein>
    <submittedName>
        <fullName evidence="1">Uncharacterized protein</fullName>
    </submittedName>
</protein>
<evidence type="ECO:0000313" key="2">
    <source>
        <dbReference type="Proteomes" id="UP000477834"/>
    </source>
</evidence>
<organism evidence="1 2">
    <name type="scientific">Streptococcus mitis</name>
    <dbReference type="NCBI Taxonomy" id="28037"/>
    <lineage>
        <taxon>Bacteria</taxon>
        <taxon>Bacillati</taxon>
        <taxon>Bacillota</taxon>
        <taxon>Bacilli</taxon>
        <taxon>Lactobacillales</taxon>
        <taxon>Streptococcaceae</taxon>
        <taxon>Streptococcus</taxon>
        <taxon>Streptococcus mitis group</taxon>
    </lineage>
</organism>
<comment type="caution">
    <text evidence="1">The sequence shown here is derived from an EMBL/GenBank/DDBJ whole genome shotgun (WGS) entry which is preliminary data.</text>
</comment>
<evidence type="ECO:0000313" key="1">
    <source>
        <dbReference type="EMBL" id="MQQ64310.1"/>
    </source>
</evidence>
<reference evidence="1 2" key="1">
    <citation type="submission" date="2019-10" db="EMBL/GenBank/DDBJ databases">
        <title>Streptococcus mitis of the oral and urogenital tracts.</title>
        <authorList>
            <person name="Price T."/>
            <person name="Mores C.R."/>
            <person name="Putonti C."/>
            <person name="Wolfe A.J."/>
        </authorList>
    </citation>
    <scope>NUCLEOTIDE SEQUENCE [LARGE SCALE GENOMIC DNA]</scope>
    <source>
        <strain evidence="1 2">SM05</strain>
    </source>
</reference>
<gene>
    <name evidence="1" type="ORF">GEZ69_07710</name>
</gene>
<accession>A0A6L5H4W8</accession>
<name>A0A6L5H4W8_STRMT</name>
<dbReference type="RefSeq" id="WP_153193691.1">
    <property type="nucleotide sequence ID" value="NZ_WIIS01000007.1"/>
</dbReference>
<dbReference type="Proteomes" id="UP000477834">
    <property type="component" value="Unassembled WGS sequence"/>
</dbReference>
<sequence>MNTYKVIKIEGTLIYLGKDDGTLLKVEQTSFNFVPQLGDIVEAYKSEETYIIAKKSSEVPTEKKKEEKGPLTIKNIKLMAWLGIVLTLLRDPLFFAIPVMMGHLLKEKGEKDSGTFMLGASIFAFITAIIIRFVLTGSFW</sequence>
<dbReference type="AlphaFoldDB" id="A0A6L5H4W8"/>